<keyword evidence="2" id="KW-0547">Nucleotide-binding</keyword>
<keyword evidence="6" id="KW-1185">Reference proteome</keyword>
<evidence type="ECO:0000313" key="6">
    <source>
        <dbReference type="Proteomes" id="UP001596106"/>
    </source>
</evidence>
<reference evidence="6" key="1">
    <citation type="journal article" date="2019" name="Int. J. Syst. Evol. Microbiol.">
        <title>The Global Catalogue of Microorganisms (GCM) 10K type strain sequencing project: providing services to taxonomists for standard genome sequencing and annotation.</title>
        <authorList>
            <consortium name="The Broad Institute Genomics Platform"/>
            <consortium name="The Broad Institute Genome Sequencing Center for Infectious Disease"/>
            <person name="Wu L."/>
            <person name="Ma J."/>
        </authorList>
    </citation>
    <scope>NUCLEOTIDE SEQUENCE [LARGE SCALE GENOMIC DNA]</scope>
    <source>
        <strain evidence="6">CCUG 55250</strain>
    </source>
</reference>
<name>A0ABW0IC50_9BACT</name>
<dbReference type="Pfam" id="PF00005">
    <property type="entry name" value="ABC_tran"/>
    <property type="match status" value="1"/>
</dbReference>
<dbReference type="RefSeq" id="WP_379844724.1">
    <property type="nucleotide sequence ID" value="NZ_JBHSMA010000003.1"/>
</dbReference>
<keyword evidence="3 5" id="KW-0067">ATP-binding</keyword>
<evidence type="ECO:0000259" key="4">
    <source>
        <dbReference type="Pfam" id="PF00005"/>
    </source>
</evidence>
<dbReference type="GO" id="GO:0005524">
    <property type="term" value="F:ATP binding"/>
    <property type="evidence" value="ECO:0007669"/>
    <property type="project" value="UniProtKB-KW"/>
</dbReference>
<dbReference type="InterPro" id="IPR027417">
    <property type="entry name" value="P-loop_NTPase"/>
</dbReference>
<dbReference type="Gene3D" id="3.40.50.300">
    <property type="entry name" value="P-loop containing nucleotide triphosphate hydrolases"/>
    <property type="match status" value="1"/>
</dbReference>
<proteinExistence type="predicted"/>
<dbReference type="PANTHER" id="PTHR42939">
    <property type="entry name" value="ABC TRANSPORTER ATP-BINDING PROTEIN ALBC-RELATED"/>
    <property type="match status" value="1"/>
</dbReference>
<gene>
    <name evidence="5" type="ORF">ACFPMF_11500</name>
</gene>
<dbReference type="InterPro" id="IPR003439">
    <property type="entry name" value="ABC_transporter-like_ATP-bd"/>
</dbReference>
<accession>A0ABW0IC50</accession>
<dbReference type="PANTHER" id="PTHR42939:SF1">
    <property type="entry name" value="ABC TRANSPORTER ATP-BINDING PROTEIN ALBC-RELATED"/>
    <property type="match status" value="1"/>
</dbReference>
<evidence type="ECO:0000256" key="3">
    <source>
        <dbReference type="ARBA" id="ARBA00022840"/>
    </source>
</evidence>
<organism evidence="5 6">
    <name type="scientific">Larkinella bovis</name>
    <dbReference type="NCBI Taxonomy" id="683041"/>
    <lineage>
        <taxon>Bacteria</taxon>
        <taxon>Pseudomonadati</taxon>
        <taxon>Bacteroidota</taxon>
        <taxon>Cytophagia</taxon>
        <taxon>Cytophagales</taxon>
        <taxon>Spirosomataceae</taxon>
        <taxon>Larkinella</taxon>
    </lineage>
</organism>
<keyword evidence="1" id="KW-0813">Transport</keyword>
<dbReference type="InterPro" id="IPR051782">
    <property type="entry name" value="ABC_Transporter_VariousFunc"/>
</dbReference>
<dbReference type="Proteomes" id="UP001596106">
    <property type="component" value="Unassembled WGS sequence"/>
</dbReference>
<comment type="caution">
    <text evidence="5">The sequence shown here is derived from an EMBL/GenBank/DDBJ whole genome shotgun (WGS) entry which is preliminary data.</text>
</comment>
<dbReference type="SUPFAM" id="SSF52540">
    <property type="entry name" value="P-loop containing nucleoside triphosphate hydrolases"/>
    <property type="match status" value="1"/>
</dbReference>
<sequence length="213" mass="24280">MLTVRNFRKAYQNRLVLAIPELQFPTGIHWIKGRNGSGKTTFFRSVAGLLPFDGQLVLNSRYDLKTHPVEYRLRVNYGEAEPRYPAFLTAWELIRWVGTTKQAPAQQVDELIDVFGIREFIKTPVGTYSSGMLKKTSLVLAFLGKPQLILLDEPLITLDHATTNVVIDRIRQQRQEGVSFLLSTHQDVDPTELPIDSAWIVQHQTLEPFPQPV</sequence>
<evidence type="ECO:0000313" key="5">
    <source>
        <dbReference type="EMBL" id="MFC5409936.1"/>
    </source>
</evidence>
<protein>
    <submittedName>
        <fullName evidence="5">ATP-binding cassette domain-containing protein</fullName>
    </submittedName>
</protein>
<evidence type="ECO:0000256" key="1">
    <source>
        <dbReference type="ARBA" id="ARBA00022448"/>
    </source>
</evidence>
<dbReference type="EMBL" id="JBHSMA010000003">
    <property type="protein sequence ID" value="MFC5409936.1"/>
    <property type="molecule type" value="Genomic_DNA"/>
</dbReference>
<evidence type="ECO:0000256" key="2">
    <source>
        <dbReference type="ARBA" id="ARBA00022741"/>
    </source>
</evidence>
<feature type="domain" description="ABC transporter" evidence="4">
    <location>
        <begin position="28"/>
        <end position="155"/>
    </location>
</feature>